<dbReference type="GO" id="GO:0020037">
    <property type="term" value="F:heme binding"/>
    <property type="evidence" value="ECO:0007669"/>
    <property type="project" value="InterPro"/>
</dbReference>
<evidence type="ECO:0000256" key="11">
    <source>
        <dbReference type="ARBA" id="ARBA00023125"/>
    </source>
</evidence>
<dbReference type="GO" id="GO:0009507">
    <property type="term" value="C:chloroplast"/>
    <property type="evidence" value="ECO:0007669"/>
    <property type="project" value="TreeGrafter"/>
</dbReference>
<evidence type="ECO:0000256" key="10">
    <source>
        <dbReference type="ARBA" id="ARBA00023004"/>
    </source>
</evidence>
<dbReference type="AlphaFoldDB" id="A0A835QWQ1"/>
<dbReference type="PROSITE" id="PS51294">
    <property type="entry name" value="HTH_MYB"/>
    <property type="match status" value="1"/>
</dbReference>
<evidence type="ECO:0000256" key="3">
    <source>
        <dbReference type="ARBA" id="ARBA00012940"/>
    </source>
</evidence>
<dbReference type="GO" id="GO:0042744">
    <property type="term" value="P:hydrogen peroxide catabolic process"/>
    <property type="evidence" value="ECO:0007669"/>
    <property type="project" value="TreeGrafter"/>
</dbReference>
<dbReference type="EC" id="1.11.1.11" evidence="3"/>
<keyword evidence="4" id="KW-0575">Peroxidase</keyword>
<dbReference type="PRINTS" id="PR00458">
    <property type="entry name" value="PEROXIDASE"/>
</dbReference>
<gene>
    <name evidence="16" type="ORF">HPP92_012719</name>
</gene>
<evidence type="ECO:0000313" key="16">
    <source>
        <dbReference type="EMBL" id="KAG0475878.1"/>
    </source>
</evidence>
<dbReference type="InterPro" id="IPR001005">
    <property type="entry name" value="SANT/Myb"/>
</dbReference>
<dbReference type="InterPro" id="IPR002207">
    <property type="entry name" value="Peroxidase_I"/>
</dbReference>
<dbReference type="InterPro" id="IPR010255">
    <property type="entry name" value="Haem_peroxidase_sf"/>
</dbReference>
<keyword evidence="17" id="KW-1185">Reference proteome</keyword>
<name>A0A835QWQ1_VANPL</name>
<keyword evidence="6" id="KW-0479">Metal-binding</keyword>
<evidence type="ECO:0000256" key="1">
    <source>
        <dbReference type="ARBA" id="ARBA00001970"/>
    </source>
</evidence>
<protein>
    <recommendedName>
        <fullName evidence="3">L-ascorbate peroxidase</fullName>
        <ecNumber evidence="3">1.11.1.11</ecNumber>
    </recommendedName>
</protein>
<evidence type="ECO:0000256" key="5">
    <source>
        <dbReference type="ARBA" id="ARBA00022617"/>
    </source>
</evidence>
<dbReference type="PROSITE" id="PS50873">
    <property type="entry name" value="PEROXIDASE_4"/>
    <property type="match status" value="1"/>
</dbReference>
<dbReference type="PROSITE" id="PS50090">
    <property type="entry name" value="MYB_LIKE"/>
    <property type="match status" value="1"/>
</dbReference>
<dbReference type="PROSITE" id="PS00435">
    <property type="entry name" value="PEROXIDASE_1"/>
    <property type="match status" value="1"/>
</dbReference>
<dbReference type="PRINTS" id="PR00459">
    <property type="entry name" value="ASPEROXIDASE"/>
</dbReference>
<evidence type="ECO:0000256" key="6">
    <source>
        <dbReference type="ARBA" id="ARBA00022723"/>
    </source>
</evidence>
<dbReference type="Gene3D" id="1.10.420.10">
    <property type="entry name" value="Peroxidase, domain 2"/>
    <property type="match status" value="1"/>
</dbReference>
<proteinExistence type="inferred from homology"/>
<dbReference type="InterPro" id="IPR044831">
    <property type="entry name" value="Ccp1-like"/>
</dbReference>
<dbReference type="OrthoDB" id="5376590at2759"/>
<evidence type="ECO:0000256" key="12">
    <source>
        <dbReference type="ARBA" id="ARBA00047994"/>
    </source>
</evidence>
<evidence type="ECO:0000313" key="17">
    <source>
        <dbReference type="Proteomes" id="UP000636800"/>
    </source>
</evidence>
<dbReference type="InterPro" id="IPR002016">
    <property type="entry name" value="Haem_peroxidase"/>
</dbReference>
<dbReference type="SUPFAM" id="SSF46689">
    <property type="entry name" value="Homeodomain-like"/>
    <property type="match status" value="1"/>
</dbReference>
<dbReference type="CDD" id="cd00167">
    <property type="entry name" value="SANT"/>
    <property type="match status" value="1"/>
</dbReference>
<keyword evidence="10" id="KW-0408">Iron</keyword>
<evidence type="ECO:0000256" key="9">
    <source>
        <dbReference type="ARBA" id="ARBA00023002"/>
    </source>
</evidence>
<evidence type="ECO:0000259" key="13">
    <source>
        <dbReference type="PROSITE" id="PS50090"/>
    </source>
</evidence>
<dbReference type="Gene3D" id="1.10.520.10">
    <property type="match status" value="1"/>
</dbReference>
<sequence length="262" mass="28586">MCYDDDCSDGYTDYFGPGTVLSWSGFLAMTGRGGEAELGELLVSLRSPLKKASSSHLAGIVAVEVTGGPTIEFVPGRRDSSARPKEGRLPDAKKCSQHPRDVFYRMGLTDKDIVALSGGHTLGKAHPERSGFEGAWTDNPLKFDNSYFVWSLIAARLPGRTDNEIKNYWNTHIRRKLLSRGLDPAKHRPLATAVEEAGRRAREPSRPDLNLELCISPPSQEEQKKPAELGENMLGEKEGKCGGEFLRLGGGGLLDCRSLEGS</sequence>
<dbReference type="GO" id="GO:0034599">
    <property type="term" value="P:cellular response to oxidative stress"/>
    <property type="evidence" value="ECO:0007669"/>
    <property type="project" value="InterPro"/>
</dbReference>
<dbReference type="GO" id="GO:0016688">
    <property type="term" value="F:L-ascorbate peroxidase activity"/>
    <property type="evidence" value="ECO:0007669"/>
    <property type="project" value="UniProtKB-EC"/>
</dbReference>
<dbReference type="GO" id="GO:0000302">
    <property type="term" value="P:response to reactive oxygen species"/>
    <property type="evidence" value="ECO:0007669"/>
    <property type="project" value="TreeGrafter"/>
</dbReference>
<dbReference type="InterPro" id="IPR019793">
    <property type="entry name" value="Peroxidases_heam-ligand_BS"/>
</dbReference>
<dbReference type="GO" id="GO:0003677">
    <property type="term" value="F:DNA binding"/>
    <property type="evidence" value="ECO:0007669"/>
    <property type="project" value="UniProtKB-KW"/>
</dbReference>
<dbReference type="InterPro" id="IPR009057">
    <property type="entry name" value="Homeodomain-like_sf"/>
</dbReference>
<comment type="caution">
    <text evidence="16">The sequence shown here is derived from an EMBL/GenBank/DDBJ whole genome shotgun (WGS) entry which is preliminary data.</text>
</comment>
<evidence type="ECO:0000256" key="7">
    <source>
        <dbReference type="ARBA" id="ARBA00022837"/>
    </source>
</evidence>
<evidence type="ECO:0000256" key="4">
    <source>
        <dbReference type="ARBA" id="ARBA00022559"/>
    </source>
</evidence>
<keyword evidence="5" id="KW-0349">Heme</keyword>
<feature type="domain" description="Plant heme peroxidase family profile" evidence="14">
    <location>
        <begin position="57"/>
        <end position="126"/>
    </location>
</feature>
<keyword evidence="11" id="KW-0238">DNA-binding</keyword>
<evidence type="ECO:0000259" key="14">
    <source>
        <dbReference type="PROSITE" id="PS50873"/>
    </source>
</evidence>
<dbReference type="PANTHER" id="PTHR31356:SF36">
    <property type="entry name" value="L-ASCORBATE PEROXIDASE 3"/>
    <property type="match status" value="1"/>
</dbReference>
<feature type="domain" description="HTH myb-type" evidence="15">
    <location>
        <begin position="150"/>
        <end position="177"/>
    </location>
</feature>
<reference evidence="16 17" key="1">
    <citation type="journal article" date="2020" name="Nat. Food">
        <title>A phased Vanilla planifolia genome enables genetic improvement of flavour and production.</title>
        <authorList>
            <person name="Hasing T."/>
            <person name="Tang H."/>
            <person name="Brym M."/>
            <person name="Khazi F."/>
            <person name="Huang T."/>
            <person name="Chambers A.H."/>
        </authorList>
    </citation>
    <scope>NUCLEOTIDE SEQUENCE [LARGE SCALE GENOMIC DNA]</scope>
    <source>
        <tissue evidence="16">Leaf</tissue>
    </source>
</reference>
<dbReference type="InterPro" id="IPR017930">
    <property type="entry name" value="Myb_dom"/>
</dbReference>
<dbReference type="EMBL" id="JADCNL010000006">
    <property type="protein sequence ID" value="KAG0475878.1"/>
    <property type="molecule type" value="Genomic_DNA"/>
</dbReference>
<keyword evidence="8" id="KW-0630">Potassium</keyword>
<comment type="cofactor">
    <cofactor evidence="1">
        <name>heme b</name>
        <dbReference type="ChEBI" id="CHEBI:60344"/>
    </cofactor>
</comment>
<dbReference type="Pfam" id="PF00141">
    <property type="entry name" value="peroxidase"/>
    <property type="match status" value="1"/>
</dbReference>
<dbReference type="GO" id="GO:0046872">
    <property type="term" value="F:metal ion binding"/>
    <property type="evidence" value="ECO:0007669"/>
    <property type="project" value="UniProtKB-KW"/>
</dbReference>
<dbReference type="PANTHER" id="PTHR31356">
    <property type="entry name" value="THYLAKOID LUMENAL 29 KDA PROTEIN, CHLOROPLASTIC-RELATED"/>
    <property type="match status" value="1"/>
</dbReference>
<comment type="similarity">
    <text evidence="2">Belongs to the peroxidase family. Ascorbate peroxidase subfamily.</text>
</comment>
<keyword evidence="7" id="KW-0106">Calcium</keyword>
<dbReference type="Proteomes" id="UP000636800">
    <property type="component" value="Chromosome 6"/>
</dbReference>
<dbReference type="SUPFAM" id="SSF48113">
    <property type="entry name" value="Heme-dependent peroxidases"/>
    <property type="match status" value="1"/>
</dbReference>
<evidence type="ECO:0000256" key="8">
    <source>
        <dbReference type="ARBA" id="ARBA00022958"/>
    </source>
</evidence>
<comment type="catalytic activity">
    <reaction evidence="12">
        <text>L-ascorbate + H2O2 = L-dehydroascorbate + 2 H2O</text>
        <dbReference type="Rhea" id="RHEA:22996"/>
        <dbReference type="ChEBI" id="CHEBI:15377"/>
        <dbReference type="ChEBI" id="CHEBI:16240"/>
        <dbReference type="ChEBI" id="CHEBI:38290"/>
        <dbReference type="ChEBI" id="CHEBI:58539"/>
        <dbReference type="EC" id="1.11.1.11"/>
    </reaction>
</comment>
<evidence type="ECO:0000259" key="15">
    <source>
        <dbReference type="PROSITE" id="PS51294"/>
    </source>
</evidence>
<accession>A0A835QWQ1</accession>
<keyword evidence="9" id="KW-0560">Oxidoreductase</keyword>
<evidence type="ECO:0000256" key="2">
    <source>
        <dbReference type="ARBA" id="ARBA00006873"/>
    </source>
</evidence>
<organism evidence="16 17">
    <name type="scientific">Vanilla planifolia</name>
    <name type="common">Vanilla</name>
    <dbReference type="NCBI Taxonomy" id="51239"/>
    <lineage>
        <taxon>Eukaryota</taxon>
        <taxon>Viridiplantae</taxon>
        <taxon>Streptophyta</taxon>
        <taxon>Embryophyta</taxon>
        <taxon>Tracheophyta</taxon>
        <taxon>Spermatophyta</taxon>
        <taxon>Magnoliopsida</taxon>
        <taxon>Liliopsida</taxon>
        <taxon>Asparagales</taxon>
        <taxon>Orchidaceae</taxon>
        <taxon>Vanilloideae</taxon>
        <taxon>Vanilleae</taxon>
        <taxon>Vanilla</taxon>
    </lineage>
</organism>
<feature type="domain" description="Myb-like" evidence="13">
    <location>
        <begin position="150"/>
        <end position="173"/>
    </location>
</feature>